<dbReference type="OrthoDB" id="3527070at2"/>
<organism evidence="1 2">
    <name type="scientific">Herbidospora galbida</name>
    <dbReference type="NCBI Taxonomy" id="2575442"/>
    <lineage>
        <taxon>Bacteria</taxon>
        <taxon>Bacillati</taxon>
        <taxon>Actinomycetota</taxon>
        <taxon>Actinomycetes</taxon>
        <taxon>Streptosporangiales</taxon>
        <taxon>Streptosporangiaceae</taxon>
        <taxon>Herbidospora</taxon>
    </lineage>
</organism>
<evidence type="ECO:0000313" key="1">
    <source>
        <dbReference type="EMBL" id="TKK75896.1"/>
    </source>
</evidence>
<accession>A0A4U3LN07</accession>
<dbReference type="EMBL" id="SZQA01000093">
    <property type="protein sequence ID" value="TKK75896.1"/>
    <property type="molecule type" value="Genomic_DNA"/>
</dbReference>
<name>A0A4U3LN07_9ACTN</name>
<sequence>MSDDLEDELRRAAALFDPLPDDALQIAVDAFVVHALDAELAALSFDSLDEPALVRSGETPRLLTFSVPGLSIEVEFAGGRLLGQLLPPQAAAVVVNGRLPLVVDEFGRFEADGVPAGALSLRCEVPGRTVVTEWLTV</sequence>
<keyword evidence="2" id="KW-1185">Reference proteome</keyword>
<protein>
    <submittedName>
        <fullName evidence="1">Uncharacterized protein</fullName>
    </submittedName>
</protein>
<evidence type="ECO:0000313" key="2">
    <source>
        <dbReference type="Proteomes" id="UP000308705"/>
    </source>
</evidence>
<gene>
    <name evidence="1" type="ORF">FDA94_38695</name>
</gene>
<comment type="caution">
    <text evidence="1">The sequence shown here is derived from an EMBL/GenBank/DDBJ whole genome shotgun (WGS) entry which is preliminary data.</text>
</comment>
<dbReference type="AlphaFoldDB" id="A0A4U3LN07"/>
<reference evidence="1 2" key="1">
    <citation type="submission" date="2019-04" db="EMBL/GenBank/DDBJ databases">
        <title>Herbidospora sp. NEAU-GS14.nov., a novel actinomycete isolated from soil.</title>
        <authorList>
            <person name="Han L."/>
        </authorList>
    </citation>
    <scope>NUCLEOTIDE SEQUENCE [LARGE SCALE GENOMIC DNA]</scope>
    <source>
        <strain evidence="1 2">NEAU-GS14</strain>
    </source>
</reference>
<proteinExistence type="predicted"/>
<dbReference type="Proteomes" id="UP000308705">
    <property type="component" value="Unassembled WGS sequence"/>
</dbReference>
<dbReference type="RefSeq" id="WP_137251982.1">
    <property type="nucleotide sequence ID" value="NZ_SZQA01000093.1"/>
</dbReference>